<dbReference type="PROSITE" id="PS01124">
    <property type="entry name" value="HTH_ARAC_FAMILY_2"/>
    <property type="match status" value="1"/>
</dbReference>
<evidence type="ECO:0000313" key="3">
    <source>
        <dbReference type="Proteomes" id="UP001165136"/>
    </source>
</evidence>
<dbReference type="Gene3D" id="1.10.10.60">
    <property type="entry name" value="Homeodomain-like"/>
    <property type="match status" value="1"/>
</dbReference>
<evidence type="ECO:0000259" key="1">
    <source>
        <dbReference type="PROSITE" id="PS01124"/>
    </source>
</evidence>
<dbReference type="EMBL" id="BSTI01000023">
    <property type="protein sequence ID" value="GLY70415.1"/>
    <property type="molecule type" value="Genomic_DNA"/>
</dbReference>
<gene>
    <name evidence="2" type="ORF">Atai01_70340</name>
</gene>
<dbReference type="Pfam" id="PF12833">
    <property type="entry name" value="HTH_18"/>
    <property type="match status" value="1"/>
</dbReference>
<comment type="caution">
    <text evidence="2">The sequence shown here is derived from an EMBL/GenBank/DDBJ whole genome shotgun (WGS) entry which is preliminary data.</text>
</comment>
<organism evidence="2 3">
    <name type="scientific">Amycolatopsis taiwanensis</name>
    <dbReference type="NCBI Taxonomy" id="342230"/>
    <lineage>
        <taxon>Bacteria</taxon>
        <taxon>Bacillati</taxon>
        <taxon>Actinomycetota</taxon>
        <taxon>Actinomycetes</taxon>
        <taxon>Pseudonocardiales</taxon>
        <taxon>Pseudonocardiaceae</taxon>
        <taxon>Amycolatopsis</taxon>
    </lineage>
</organism>
<protein>
    <recommendedName>
        <fullName evidence="1">HTH araC/xylS-type domain-containing protein</fullName>
    </recommendedName>
</protein>
<name>A0A9W6VJ68_9PSEU</name>
<accession>A0A9W6VJ68</accession>
<reference evidence="2" key="1">
    <citation type="submission" date="2023-03" db="EMBL/GenBank/DDBJ databases">
        <title>Amycolatopsis taiwanensis NBRC 103393.</title>
        <authorList>
            <person name="Ichikawa N."/>
            <person name="Sato H."/>
            <person name="Tonouchi N."/>
        </authorList>
    </citation>
    <scope>NUCLEOTIDE SEQUENCE</scope>
    <source>
        <strain evidence="2">NBRC 103393</strain>
    </source>
</reference>
<dbReference type="SMART" id="SM00342">
    <property type="entry name" value="HTH_ARAC"/>
    <property type="match status" value="1"/>
</dbReference>
<dbReference type="InterPro" id="IPR018060">
    <property type="entry name" value="HTH_AraC"/>
</dbReference>
<sequence length="247" mass="25944">MHGAMLFPTSAWALEQNDRRIAFASTPDTAMFRQTGAFTVTRHRHPAWKVVLPLDGEVVVASDRGHPTVTAAGVIVPPQLTHTCATTSDFVALFVDPWLLRRHTGLTPLTAAQVRRMLAALDPDDVHGPDLSAAHAALITLVGAGATLESRVTYAVQAATTGAQAIGSIATEVGLSSPRLRALVHTSVGIPLARLRLWARLGAALAALPGQSTAEAAATAGFADQPHLARTARSLVGRTINSLRKAN</sequence>
<keyword evidence="3" id="KW-1185">Reference proteome</keyword>
<dbReference type="Proteomes" id="UP001165136">
    <property type="component" value="Unassembled WGS sequence"/>
</dbReference>
<evidence type="ECO:0000313" key="2">
    <source>
        <dbReference type="EMBL" id="GLY70415.1"/>
    </source>
</evidence>
<feature type="domain" description="HTH araC/xylS-type" evidence="1">
    <location>
        <begin position="150"/>
        <end position="246"/>
    </location>
</feature>
<dbReference type="GO" id="GO:0043565">
    <property type="term" value="F:sequence-specific DNA binding"/>
    <property type="evidence" value="ECO:0007669"/>
    <property type="project" value="InterPro"/>
</dbReference>
<dbReference type="AlphaFoldDB" id="A0A9W6VJ68"/>
<proteinExistence type="predicted"/>
<dbReference type="GO" id="GO:0003700">
    <property type="term" value="F:DNA-binding transcription factor activity"/>
    <property type="evidence" value="ECO:0007669"/>
    <property type="project" value="InterPro"/>
</dbReference>